<dbReference type="Pfam" id="PF03901">
    <property type="entry name" value="Glyco_transf_22"/>
    <property type="match status" value="1"/>
</dbReference>
<dbReference type="Proteomes" id="UP000094801">
    <property type="component" value="Unassembled WGS sequence"/>
</dbReference>
<feature type="transmembrane region" description="Helical" evidence="12">
    <location>
        <begin position="359"/>
        <end position="380"/>
    </location>
</feature>
<evidence type="ECO:0000313" key="14">
    <source>
        <dbReference type="Proteomes" id="UP000094801"/>
    </source>
</evidence>
<evidence type="ECO:0000256" key="10">
    <source>
        <dbReference type="ARBA" id="ARBA00023136"/>
    </source>
</evidence>
<keyword evidence="9 12" id="KW-1133">Transmembrane helix</keyword>
<evidence type="ECO:0000256" key="4">
    <source>
        <dbReference type="ARBA" id="ARBA00022502"/>
    </source>
</evidence>
<dbReference type="PANTHER" id="PTHR22760">
    <property type="entry name" value="GLYCOSYLTRANSFERASE"/>
    <property type="match status" value="1"/>
</dbReference>
<evidence type="ECO:0000256" key="9">
    <source>
        <dbReference type="ARBA" id="ARBA00022989"/>
    </source>
</evidence>
<keyword evidence="5 12" id="KW-0328">Glycosyltransferase</keyword>
<reference evidence="14" key="1">
    <citation type="submission" date="2016-04" db="EMBL/GenBank/DDBJ databases">
        <title>Comparative genomics of biotechnologically important yeasts.</title>
        <authorList>
            <consortium name="DOE Joint Genome Institute"/>
            <person name="Riley R."/>
            <person name="Haridas S."/>
            <person name="Wolfe K.H."/>
            <person name="Lopes M.R."/>
            <person name="Hittinger C.T."/>
            <person name="Goker M."/>
            <person name="Salamov A."/>
            <person name="Wisecaver J."/>
            <person name="Long T.M."/>
            <person name="Aerts A.L."/>
            <person name="Barry K."/>
            <person name="Choi C."/>
            <person name="Clum A."/>
            <person name="Coughlan A.Y."/>
            <person name="Deshpande S."/>
            <person name="Douglass A.P."/>
            <person name="Hanson S.J."/>
            <person name="Klenk H.-P."/>
            <person name="Labutti K."/>
            <person name="Lapidus A."/>
            <person name="Lindquist E."/>
            <person name="Lipzen A."/>
            <person name="Meier-Kolthoff J.P."/>
            <person name="Ohm R.A."/>
            <person name="Otillar R.P."/>
            <person name="Pangilinan J."/>
            <person name="Peng Y."/>
            <person name="Rokas A."/>
            <person name="Rosa C.A."/>
            <person name="Scheuner C."/>
            <person name="Sibirny A.A."/>
            <person name="Slot J.C."/>
            <person name="Stielow J.B."/>
            <person name="Sun H."/>
            <person name="Kurtzman C.P."/>
            <person name="Blackwell M."/>
            <person name="Grigoriev I.V."/>
            <person name="Jeffries T.W."/>
        </authorList>
    </citation>
    <scope>NUCLEOTIDE SEQUENCE [LARGE SCALE GENOMIC DNA]</scope>
    <source>
        <strain evidence="14">NRRL YB-2248</strain>
    </source>
</reference>
<evidence type="ECO:0000256" key="8">
    <source>
        <dbReference type="ARBA" id="ARBA00022824"/>
    </source>
</evidence>
<dbReference type="UniPathway" id="UPA00196"/>
<evidence type="ECO:0000256" key="6">
    <source>
        <dbReference type="ARBA" id="ARBA00022679"/>
    </source>
</evidence>
<name>A0A1E4T9A7_9ASCO</name>
<protein>
    <recommendedName>
        <fullName evidence="12">Mannosyltransferase</fullName>
        <ecNumber evidence="12">2.4.1.-</ecNumber>
    </recommendedName>
</protein>
<keyword evidence="8 12" id="KW-0256">Endoplasmic reticulum</keyword>
<keyword evidence="4" id="KW-0337">GPI-anchor biosynthesis</keyword>
<evidence type="ECO:0000256" key="2">
    <source>
        <dbReference type="ARBA" id="ARBA00004687"/>
    </source>
</evidence>
<evidence type="ECO:0000256" key="11">
    <source>
        <dbReference type="ARBA" id="ARBA00024708"/>
    </source>
</evidence>
<gene>
    <name evidence="13" type="ORF">CANARDRAFT_193319</name>
</gene>
<evidence type="ECO:0000256" key="1">
    <source>
        <dbReference type="ARBA" id="ARBA00004477"/>
    </source>
</evidence>
<evidence type="ECO:0000256" key="5">
    <source>
        <dbReference type="ARBA" id="ARBA00022676"/>
    </source>
</evidence>
<dbReference type="STRING" id="983967.A0A1E4T9A7"/>
<keyword evidence="14" id="KW-1185">Reference proteome</keyword>
<dbReference type="InterPro" id="IPR005599">
    <property type="entry name" value="GPI_mannosylTrfase"/>
</dbReference>
<comment type="similarity">
    <text evidence="3">Belongs to the glycosyltransferase 22 family. PIGB subfamily.</text>
</comment>
<keyword evidence="7 12" id="KW-0812">Transmembrane</keyword>
<accession>A0A1E4T9A7</accession>
<sequence length="547" mass="63648">MSTGYDVLVNYLYLPRDYLSGTTNVRPLSTLKLLLVLLSIRLYNALSIKTFFQADEYWQALEPAHYLVYGYGYLTWEWNAGIRSFLHPLFYAFVYQICMKLHLDYDYILNLPKVLSALFSATGELYLYKLAQKNSNGNEMIARLVLFLSVLSSFNWFCFTRSFSNSLELTLTTIALYFIPMHKFNTRNFTFSMIIAGLSCIIRPTNGIIWAYLGLKLLFINTNKRLMICSLAFAAGVLVLGADAILNYWFYGYWNPAILKFIEFNVTKKLSAFYGISRIDFYFFQALPILLLTYVPFFVYGFCKTTRNTDFKIVILLYLFAFSMIQHKEFRFIYPLMPILLIFTADGSISIFKKLTAKTAKLIVSVIVIINFFLAFYFTIHHESGAIKVTELLRSKVLESTSDSPVEIGFLTPCHSTPFQSHFHLDPSQATIWFLTCEPPLNSEKFDDISEYMDESDEFYDDPHRFISDNFPPLTENTRVSTAAQIISGKYQHSWPDYLVIFEHLEKSIQELLDGSKYVEVDRLFNSRFHWDHRRTGDVIIYEYITE</sequence>
<dbReference type="EC" id="2.4.1.-" evidence="12"/>
<evidence type="ECO:0000256" key="12">
    <source>
        <dbReference type="RuleBase" id="RU363075"/>
    </source>
</evidence>
<dbReference type="AlphaFoldDB" id="A0A1E4T9A7"/>
<comment type="function">
    <text evidence="11">Mannosyltransferase involved in glycosylphosphatidylinositol-anchor biosynthesis. Transfers the third mannose to Man2-GlcN-acyl-PI during GPI precursor assembly.</text>
</comment>
<feature type="transmembrane region" description="Helical" evidence="12">
    <location>
        <begin position="281"/>
        <end position="302"/>
    </location>
</feature>
<dbReference type="GO" id="GO:0005789">
    <property type="term" value="C:endoplasmic reticulum membrane"/>
    <property type="evidence" value="ECO:0007669"/>
    <property type="project" value="UniProtKB-SubCell"/>
</dbReference>
<feature type="transmembrane region" description="Helical" evidence="12">
    <location>
        <begin position="190"/>
        <end position="214"/>
    </location>
</feature>
<feature type="transmembrane region" description="Helical" evidence="12">
    <location>
        <begin position="332"/>
        <end position="352"/>
    </location>
</feature>
<proteinExistence type="inferred from homology"/>
<evidence type="ECO:0000256" key="7">
    <source>
        <dbReference type="ARBA" id="ARBA00022692"/>
    </source>
</evidence>
<comment type="subcellular location">
    <subcellularLocation>
        <location evidence="1 12">Endoplasmic reticulum membrane</location>
        <topology evidence="1 12">Multi-pass membrane protein</topology>
    </subcellularLocation>
</comment>
<evidence type="ECO:0000256" key="3">
    <source>
        <dbReference type="ARBA" id="ARBA00006065"/>
    </source>
</evidence>
<keyword evidence="6 13" id="KW-0808">Transferase</keyword>
<feature type="transmembrane region" description="Helical" evidence="12">
    <location>
        <begin position="140"/>
        <end position="159"/>
    </location>
</feature>
<dbReference type="PANTHER" id="PTHR22760:SF4">
    <property type="entry name" value="GPI MANNOSYLTRANSFERASE 3"/>
    <property type="match status" value="1"/>
</dbReference>
<organism evidence="13 14">
    <name type="scientific">[Candida] arabinofermentans NRRL YB-2248</name>
    <dbReference type="NCBI Taxonomy" id="983967"/>
    <lineage>
        <taxon>Eukaryota</taxon>
        <taxon>Fungi</taxon>
        <taxon>Dikarya</taxon>
        <taxon>Ascomycota</taxon>
        <taxon>Saccharomycotina</taxon>
        <taxon>Pichiomycetes</taxon>
        <taxon>Pichiales</taxon>
        <taxon>Pichiaceae</taxon>
        <taxon>Ogataea</taxon>
        <taxon>Ogataea/Candida clade</taxon>
    </lineage>
</organism>
<keyword evidence="10 12" id="KW-0472">Membrane</keyword>
<dbReference type="EMBL" id="KV453847">
    <property type="protein sequence ID" value="ODV88311.1"/>
    <property type="molecule type" value="Genomic_DNA"/>
</dbReference>
<dbReference type="GO" id="GO:0000026">
    <property type="term" value="F:alpha-1,2-mannosyltransferase activity"/>
    <property type="evidence" value="ECO:0007669"/>
    <property type="project" value="TreeGrafter"/>
</dbReference>
<evidence type="ECO:0000313" key="13">
    <source>
        <dbReference type="EMBL" id="ODV88311.1"/>
    </source>
</evidence>
<feature type="transmembrane region" description="Helical" evidence="12">
    <location>
        <begin position="226"/>
        <end position="251"/>
    </location>
</feature>
<dbReference type="OrthoDB" id="416834at2759"/>
<comment type="pathway">
    <text evidence="2">Glycolipid biosynthesis; glycosylphosphatidylinositol-anchor biosynthesis.</text>
</comment>
<dbReference type="GO" id="GO:0006506">
    <property type="term" value="P:GPI anchor biosynthetic process"/>
    <property type="evidence" value="ECO:0007669"/>
    <property type="project" value="UniProtKB-UniPathway"/>
</dbReference>